<protein>
    <recommendedName>
        <fullName evidence="2">Phosphonate metabolism protein</fullName>
    </recommendedName>
</protein>
<accession>A0A0F9XK03</accession>
<dbReference type="Pfam" id="PF06299">
    <property type="entry name" value="DUF1045"/>
    <property type="match status" value="1"/>
</dbReference>
<sequence>MFKRYAIYYTPRTGDFAQRGAAWLGWDLQAGIPVAHPAVENMDIAKLTDRPRKYGLHGTVKAPFELTKASTEAQLIAGVATFCKGQAPVQLDGLALSQIGRFLALVPQGDTTALGSLAATTNVVLDAFRAPLSEAEFTRKNAPHLTDQQRIYLKNYGYPHIMEYFRFHITLTGPLASDQLTPVKTALQRYLGTDIPAPFIIDSLTLCGEDADGRFHKIERFTLGG</sequence>
<dbReference type="EMBL" id="LAZR01000045">
    <property type="protein sequence ID" value="KKN99616.1"/>
    <property type="molecule type" value="Genomic_DNA"/>
</dbReference>
<gene>
    <name evidence="1" type="ORF">LCGC14_0133620</name>
</gene>
<organism evidence="1">
    <name type="scientific">marine sediment metagenome</name>
    <dbReference type="NCBI Taxonomy" id="412755"/>
    <lineage>
        <taxon>unclassified sequences</taxon>
        <taxon>metagenomes</taxon>
        <taxon>ecological metagenomes</taxon>
    </lineage>
</organism>
<reference evidence="1" key="1">
    <citation type="journal article" date="2015" name="Nature">
        <title>Complex archaea that bridge the gap between prokaryotes and eukaryotes.</title>
        <authorList>
            <person name="Spang A."/>
            <person name="Saw J.H."/>
            <person name="Jorgensen S.L."/>
            <person name="Zaremba-Niedzwiedzka K."/>
            <person name="Martijn J."/>
            <person name="Lind A.E."/>
            <person name="van Eijk R."/>
            <person name="Schleper C."/>
            <person name="Guy L."/>
            <person name="Ettema T.J."/>
        </authorList>
    </citation>
    <scope>NUCLEOTIDE SEQUENCE</scope>
</reference>
<comment type="caution">
    <text evidence="1">The sequence shown here is derived from an EMBL/GenBank/DDBJ whole genome shotgun (WGS) entry which is preliminary data.</text>
</comment>
<dbReference type="AlphaFoldDB" id="A0A0F9XK03"/>
<evidence type="ECO:0000313" key="1">
    <source>
        <dbReference type="EMBL" id="KKN99616.1"/>
    </source>
</evidence>
<evidence type="ECO:0008006" key="2">
    <source>
        <dbReference type="Google" id="ProtNLM"/>
    </source>
</evidence>
<dbReference type="InterPro" id="IPR009389">
    <property type="entry name" value="DUF1045"/>
</dbReference>
<name>A0A0F9XK03_9ZZZZ</name>
<dbReference type="Gene3D" id="3.90.1140.10">
    <property type="entry name" value="Cyclic phosphodiesterase"/>
    <property type="match status" value="1"/>
</dbReference>
<dbReference type="PIRSF" id="PIRSF033328">
    <property type="entry name" value="Phest_Mll4975"/>
    <property type="match status" value="1"/>
</dbReference>
<proteinExistence type="predicted"/>